<feature type="compositionally biased region" description="Basic and acidic residues" evidence="2">
    <location>
        <begin position="13"/>
        <end position="22"/>
    </location>
</feature>
<proteinExistence type="predicted"/>
<dbReference type="EMBL" id="MU853432">
    <property type="protein sequence ID" value="KAK4130698.1"/>
    <property type="molecule type" value="Genomic_DNA"/>
</dbReference>
<dbReference type="Gene3D" id="3.50.50.60">
    <property type="entry name" value="FAD/NAD(P)-binding domain"/>
    <property type="match status" value="2"/>
</dbReference>
<dbReference type="PANTHER" id="PTHR43539">
    <property type="entry name" value="FLAVIN-BINDING MONOOXYGENASE-LIKE PROTEIN (AFU_ORTHOLOGUE AFUA_4G09220)"/>
    <property type="match status" value="1"/>
</dbReference>
<sequence length="646" mass="69221">MATAGPTVASLQHGEHGEHDEQPRAADLRAMCRALPLPVVAAGTVDRDGIPDEVAAKLASDALDRLSAALAADDAQQLEGCFVEGQAYWKDQLALTCHLRTFTTPGVIAASLLATRKLRGLDAGLKLEGAHFKAPTPDLPFVDGRFSFKTASPAAACSGSLLLLPGKNNGTVGWKIWVLSTWMEELDVHPENEALLPSPGRQLDGLGSFETDVFIIGGGNAAITLAARLKAMGVDSVMAERNPSPGDNWALRYDSMRFHVPTSSAEMPFMYFGKEFWGPHRLNREELTRQVQRYVAAFHLNLITAATIQSTVHDASAKRWVVKFATPGGQRTAVAKHLVQATGYGVQKPYLPPMADEPLYTGTSVHSAHYKNAVALRETGAKSAIVIGSASTAFDILEDCHAAGLATTIAVRSHAFIVPVEHIFHPHAFGGYDLGAGVPANDRVFMTLPTWVDSQLAHSLLGQFAAQEPHRYAALAAAGFPFIDSTHPDGVLAHYLLVRAGGHYVDVGGTELIARGEVGVKAGVEPVGYTATGLRFADGSVVEADAVVWCTGFADRNARSTAAEILGSGAGAECEIADRLDATWGVDAEGEIRGMWKRHPRLDNYWSVGGHLQQQRWYSRLVALQIKAELEGILPPAYRETPGVRG</sequence>
<comment type="caution">
    <text evidence="3">The sequence shown here is derived from an EMBL/GenBank/DDBJ whole genome shotgun (WGS) entry which is preliminary data.</text>
</comment>
<accession>A0AAN6UCX0</accession>
<name>A0AAN6UCX0_9PEZI</name>
<evidence type="ECO:0000313" key="4">
    <source>
        <dbReference type="Proteomes" id="UP001304895"/>
    </source>
</evidence>
<dbReference type="Proteomes" id="UP001304895">
    <property type="component" value="Unassembled WGS sequence"/>
</dbReference>
<dbReference type="InterPro" id="IPR036188">
    <property type="entry name" value="FAD/NAD-bd_sf"/>
</dbReference>
<reference evidence="3" key="1">
    <citation type="journal article" date="2023" name="Mol. Phylogenet. Evol.">
        <title>Genome-scale phylogeny and comparative genomics of the fungal order Sordariales.</title>
        <authorList>
            <person name="Hensen N."/>
            <person name="Bonometti L."/>
            <person name="Westerberg I."/>
            <person name="Brannstrom I.O."/>
            <person name="Guillou S."/>
            <person name="Cros-Aarteil S."/>
            <person name="Calhoun S."/>
            <person name="Haridas S."/>
            <person name="Kuo A."/>
            <person name="Mondo S."/>
            <person name="Pangilinan J."/>
            <person name="Riley R."/>
            <person name="LaButti K."/>
            <person name="Andreopoulos B."/>
            <person name="Lipzen A."/>
            <person name="Chen C."/>
            <person name="Yan M."/>
            <person name="Daum C."/>
            <person name="Ng V."/>
            <person name="Clum A."/>
            <person name="Steindorff A."/>
            <person name="Ohm R.A."/>
            <person name="Martin F."/>
            <person name="Silar P."/>
            <person name="Natvig D.O."/>
            <person name="Lalanne C."/>
            <person name="Gautier V."/>
            <person name="Ament-Velasquez S.L."/>
            <person name="Kruys A."/>
            <person name="Hutchinson M.I."/>
            <person name="Powell A.J."/>
            <person name="Barry K."/>
            <person name="Miller A.N."/>
            <person name="Grigoriev I.V."/>
            <person name="Debuchy R."/>
            <person name="Gladieux P."/>
            <person name="Hiltunen Thoren M."/>
            <person name="Johannesson H."/>
        </authorList>
    </citation>
    <scope>NUCLEOTIDE SEQUENCE</scope>
    <source>
        <strain evidence="3">CBS 123565</strain>
    </source>
</reference>
<dbReference type="InterPro" id="IPR050982">
    <property type="entry name" value="Auxin_biosynth/cation_transpt"/>
</dbReference>
<feature type="region of interest" description="Disordered" evidence="2">
    <location>
        <begin position="1"/>
        <end position="22"/>
    </location>
</feature>
<dbReference type="AlphaFoldDB" id="A0AAN6UCX0"/>
<organism evidence="3 4">
    <name type="scientific">Trichocladium antarcticum</name>
    <dbReference type="NCBI Taxonomy" id="1450529"/>
    <lineage>
        <taxon>Eukaryota</taxon>
        <taxon>Fungi</taxon>
        <taxon>Dikarya</taxon>
        <taxon>Ascomycota</taxon>
        <taxon>Pezizomycotina</taxon>
        <taxon>Sordariomycetes</taxon>
        <taxon>Sordariomycetidae</taxon>
        <taxon>Sordariales</taxon>
        <taxon>Chaetomiaceae</taxon>
        <taxon>Trichocladium</taxon>
    </lineage>
</organism>
<dbReference type="Pfam" id="PF13738">
    <property type="entry name" value="Pyr_redox_3"/>
    <property type="match status" value="1"/>
</dbReference>
<evidence type="ECO:0000313" key="3">
    <source>
        <dbReference type="EMBL" id="KAK4130698.1"/>
    </source>
</evidence>
<dbReference type="GO" id="GO:0004497">
    <property type="term" value="F:monooxygenase activity"/>
    <property type="evidence" value="ECO:0007669"/>
    <property type="project" value="TreeGrafter"/>
</dbReference>
<protein>
    <submittedName>
        <fullName evidence="3">FAD/NAD(P)-binding domain-containing protein</fullName>
    </submittedName>
</protein>
<dbReference type="SUPFAM" id="SSF51905">
    <property type="entry name" value="FAD/NAD(P)-binding domain"/>
    <property type="match status" value="1"/>
</dbReference>
<keyword evidence="1" id="KW-0560">Oxidoreductase</keyword>
<evidence type="ECO:0000256" key="1">
    <source>
        <dbReference type="ARBA" id="ARBA00023002"/>
    </source>
</evidence>
<reference evidence="3" key="2">
    <citation type="submission" date="2023-05" db="EMBL/GenBank/DDBJ databases">
        <authorList>
            <consortium name="Lawrence Berkeley National Laboratory"/>
            <person name="Steindorff A."/>
            <person name="Hensen N."/>
            <person name="Bonometti L."/>
            <person name="Westerberg I."/>
            <person name="Brannstrom I.O."/>
            <person name="Guillou S."/>
            <person name="Cros-Aarteil S."/>
            <person name="Calhoun S."/>
            <person name="Haridas S."/>
            <person name="Kuo A."/>
            <person name="Mondo S."/>
            <person name="Pangilinan J."/>
            <person name="Riley R."/>
            <person name="Labutti K."/>
            <person name="Andreopoulos B."/>
            <person name="Lipzen A."/>
            <person name="Chen C."/>
            <person name="Yanf M."/>
            <person name="Daum C."/>
            <person name="Ng V."/>
            <person name="Clum A."/>
            <person name="Ohm R."/>
            <person name="Martin F."/>
            <person name="Silar P."/>
            <person name="Natvig D."/>
            <person name="Lalanne C."/>
            <person name="Gautier V."/>
            <person name="Ament-Velasquez S.L."/>
            <person name="Kruys A."/>
            <person name="Hutchinson M.I."/>
            <person name="Powell A.J."/>
            <person name="Barry K."/>
            <person name="Miller A.N."/>
            <person name="Grigoriev I.V."/>
            <person name="Debuchy R."/>
            <person name="Gladieux P."/>
            <person name="Thoren M.H."/>
            <person name="Johannesson H."/>
        </authorList>
    </citation>
    <scope>NUCLEOTIDE SEQUENCE</scope>
    <source>
        <strain evidence="3">CBS 123565</strain>
    </source>
</reference>
<dbReference type="GO" id="GO:0050660">
    <property type="term" value="F:flavin adenine dinucleotide binding"/>
    <property type="evidence" value="ECO:0007669"/>
    <property type="project" value="TreeGrafter"/>
</dbReference>
<dbReference type="PANTHER" id="PTHR43539:SF68">
    <property type="entry name" value="FLAVIN-BINDING MONOOXYGENASE-LIKE PROTEIN (AFU_ORTHOLOGUE AFUA_4G09220)"/>
    <property type="match status" value="1"/>
</dbReference>
<evidence type="ECO:0000256" key="2">
    <source>
        <dbReference type="SAM" id="MobiDB-lite"/>
    </source>
</evidence>
<keyword evidence="4" id="KW-1185">Reference proteome</keyword>
<gene>
    <name evidence="3" type="ORF">BT67DRAFT_445321</name>
</gene>